<comment type="caution">
    <text evidence="1">The sequence shown here is derived from an EMBL/GenBank/DDBJ whole genome shotgun (WGS) entry which is preliminary data.</text>
</comment>
<keyword evidence="2" id="KW-1185">Reference proteome</keyword>
<evidence type="ECO:0000313" key="1">
    <source>
        <dbReference type="EMBL" id="GIY40482.1"/>
    </source>
</evidence>
<organism evidence="1 2">
    <name type="scientific">Caerostris darwini</name>
    <dbReference type="NCBI Taxonomy" id="1538125"/>
    <lineage>
        <taxon>Eukaryota</taxon>
        <taxon>Metazoa</taxon>
        <taxon>Ecdysozoa</taxon>
        <taxon>Arthropoda</taxon>
        <taxon>Chelicerata</taxon>
        <taxon>Arachnida</taxon>
        <taxon>Araneae</taxon>
        <taxon>Araneomorphae</taxon>
        <taxon>Entelegynae</taxon>
        <taxon>Araneoidea</taxon>
        <taxon>Araneidae</taxon>
        <taxon>Caerostris</taxon>
    </lineage>
</organism>
<name>A0AAV4T719_9ARAC</name>
<accession>A0AAV4T719</accession>
<sequence>MITTTCHLTQSSHKNSTDDPFLRNLPCRSVRGGWEGCVGEEGVQESDNGCDEMLEIQSVPPYKLPSTESRHAAVVHADSRAAFSG</sequence>
<protein>
    <submittedName>
        <fullName evidence="1">Uncharacterized protein</fullName>
    </submittedName>
</protein>
<gene>
    <name evidence="1" type="ORF">CDAR_58621</name>
</gene>
<dbReference type="Proteomes" id="UP001054837">
    <property type="component" value="Unassembled WGS sequence"/>
</dbReference>
<reference evidence="1 2" key="1">
    <citation type="submission" date="2021-06" db="EMBL/GenBank/DDBJ databases">
        <title>Caerostris darwini draft genome.</title>
        <authorList>
            <person name="Kono N."/>
            <person name="Arakawa K."/>
        </authorList>
    </citation>
    <scope>NUCLEOTIDE SEQUENCE [LARGE SCALE GENOMIC DNA]</scope>
</reference>
<proteinExistence type="predicted"/>
<dbReference type="AlphaFoldDB" id="A0AAV4T719"/>
<dbReference type="EMBL" id="BPLQ01008943">
    <property type="protein sequence ID" value="GIY40482.1"/>
    <property type="molecule type" value="Genomic_DNA"/>
</dbReference>
<evidence type="ECO:0000313" key="2">
    <source>
        <dbReference type="Proteomes" id="UP001054837"/>
    </source>
</evidence>